<name>A0A5F4W2N2_CALJA</name>
<proteinExistence type="predicted"/>
<organism evidence="1 2">
    <name type="scientific">Callithrix jacchus</name>
    <name type="common">White-tufted-ear marmoset</name>
    <name type="synonym">Simia Jacchus</name>
    <dbReference type="NCBI Taxonomy" id="9483"/>
    <lineage>
        <taxon>Eukaryota</taxon>
        <taxon>Metazoa</taxon>
        <taxon>Chordata</taxon>
        <taxon>Craniata</taxon>
        <taxon>Vertebrata</taxon>
        <taxon>Euteleostomi</taxon>
        <taxon>Mammalia</taxon>
        <taxon>Eutheria</taxon>
        <taxon>Euarchontoglires</taxon>
        <taxon>Primates</taxon>
        <taxon>Haplorrhini</taxon>
        <taxon>Platyrrhini</taxon>
        <taxon>Cebidae</taxon>
        <taxon>Callitrichinae</taxon>
        <taxon>Callithrix</taxon>
        <taxon>Callithrix</taxon>
    </lineage>
</organism>
<dbReference type="InParanoid" id="A0A5F4W2N2"/>
<dbReference type="STRING" id="9483.ENSCJAP00000071407"/>
<reference evidence="1" key="1">
    <citation type="submission" date="2009-03" db="EMBL/GenBank/DDBJ databases">
        <authorList>
            <person name="Warren W."/>
            <person name="Ye L."/>
            <person name="Minx P."/>
            <person name="Worley K."/>
            <person name="Gibbs R."/>
            <person name="Wilson R.K."/>
        </authorList>
    </citation>
    <scope>NUCLEOTIDE SEQUENCE [LARGE SCALE GENOMIC DNA]</scope>
</reference>
<evidence type="ECO:0000313" key="1">
    <source>
        <dbReference type="Ensembl" id="ENSCJAP00000071407.2"/>
    </source>
</evidence>
<reference evidence="1" key="3">
    <citation type="submission" date="2025-09" db="UniProtKB">
        <authorList>
            <consortium name="Ensembl"/>
        </authorList>
    </citation>
    <scope>IDENTIFICATION</scope>
</reference>
<evidence type="ECO:0000313" key="2">
    <source>
        <dbReference type="Proteomes" id="UP000008225"/>
    </source>
</evidence>
<protein>
    <submittedName>
        <fullName evidence="1">Uncharacterized protein</fullName>
    </submittedName>
</protein>
<dbReference type="GO" id="GO:0003824">
    <property type="term" value="F:catalytic activity"/>
    <property type="evidence" value="ECO:0007669"/>
    <property type="project" value="InterPro"/>
</dbReference>
<dbReference type="Ensembl" id="ENSCJAT00000102676.2">
    <property type="protein sequence ID" value="ENSCJAP00000071407.2"/>
    <property type="gene ID" value="ENSCJAG00000062119.2"/>
</dbReference>
<keyword evidence="2" id="KW-1185">Reference proteome</keyword>
<dbReference type="Gene3D" id="3.40.50.1580">
    <property type="entry name" value="Nucleoside phosphorylase domain"/>
    <property type="match status" value="1"/>
</dbReference>
<dbReference type="GO" id="GO:0009116">
    <property type="term" value="P:nucleoside metabolic process"/>
    <property type="evidence" value="ECO:0007669"/>
    <property type="project" value="InterPro"/>
</dbReference>
<accession>A0A5F4W2N2</accession>
<sequence>MASVLPASKRSMRSDGNTYVGKRFVHVKNPYLDSMDEDILYHLDLGTKTHNLPAMFGDVKVKTFLISGKMIEFSLLIFLCAFSK</sequence>
<dbReference type="GeneTree" id="ENSGT00960000190507"/>
<dbReference type="InterPro" id="IPR035994">
    <property type="entry name" value="Nucleoside_phosphorylase_sf"/>
</dbReference>
<reference evidence="1" key="2">
    <citation type="submission" date="2025-08" db="UniProtKB">
        <authorList>
            <consortium name="Ensembl"/>
        </authorList>
    </citation>
    <scope>IDENTIFICATION</scope>
</reference>
<dbReference type="AlphaFoldDB" id="A0A5F4W2N2"/>
<dbReference type="Proteomes" id="UP000008225">
    <property type="component" value="Chromosome 6"/>
</dbReference>